<organism evidence="1 2">
    <name type="scientific">Penicillium angulare</name>
    <dbReference type="NCBI Taxonomy" id="116970"/>
    <lineage>
        <taxon>Eukaryota</taxon>
        <taxon>Fungi</taxon>
        <taxon>Dikarya</taxon>
        <taxon>Ascomycota</taxon>
        <taxon>Pezizomycotina</taxon>
        <taxon>Eurotiomycetes</taxon>
        <taxon>Eurotiomycetidae</taxon>
        <taxon>Eurotiales</taxon>
        <taxon>Aspergillaceae</taxon>
        <taxon>Penicillium</taxon>
    </lineage>
</organism>
<sequence>MSFQDILPPDTPRYKYESYDQCLEILDQQSDRLTREEGPLGCAYNPYFIIDIEEDSFQEYFVNSGEKILTLSWEIYDHEAQSALFKMETAAHAVAARTFDIFFAAWARKVDDPLLSVTPKRTFRGKTRSKKADISWTISGIPEGRSKKWPTFIGEVAWSGHRAKLKGDVGFWLNDPDSYAKVVISISVFCDKVMVESWERSDESPSPVQMIQIIRDPRPGCPQVNGHLEIQFSDIFGRDKTDEESNFRLTEPDMEILARNIWAFQYPTHK</sequence>
<dbReference type="AlphaFoldDB" id="A0A9W9FI60"/>
<name>A0A9W9FI60_9EURO</name>
<dbReference type="Proteomes" id="UP001149165">
    <property type="component" value="Unassembled WGS sequence"/>
</dbReference>
<reference evidence="1" key="1">
    <citation type="submission" date="2022-11" db="EMBL/GenBank/DDBJ databases">
        <authorList>
            <person name="Petersen C."/>
        </authorList>
    </citation>
    <scope>NUCLEOTIDE SEQUENCE</scope>
    <source>
        <strain evidence="1">IBT 30069</strain>
    </source>
</reference>
<evidence type="ECO:0000313" key="1">
    <source>
        <dbReference type="EMBL" id="KAJ5100432.1"/>
    </source>
</evidence>
<proteinExistence type="predicted"/>
<keyword evidence="2" id="KW-1185">Reference proteome</keyword>
<protein>
    <submittedName>
        <fullName evidence="1">Uncharacterized protein</fullName>
    </submittedName>
</protein>
<reference evidence="1" key="2">
    <citation type="journal article" date="2023" name="IMA Fungus">
        <title>Comparative genomic study of the Penicillium genus elucidates a diverse pangenome and 15 lateral gene transfer events.</title>
        <authorList>
            <person name="Petersen C."/>
            <person name="Sorensen T."/>
            <person name="Nielsen M.R."/>
            <person name="Sondergaard T.E."/>
            <person name="Sorensen J.L."/>
            <person name="Fitzpatrick D.A."/>
            <person name="Frisvad J.C."/>
            <person name="Nielsen K.L."/>
        </authorList>
    </citation>
    <scope>NUCLEOTIDE SEQUENCE</scope>
    <source>
        <strain evidence="1">IBT 30069</strain>
    </source>
</reference>
<gene>
    <name evidence="1" type="ORF">N7456_006484</name>
</gene>
<dbReference type="OrthoDB" id="76567at2759"/>
<evidence type="ECO:0000313" key="2">
    <source>
        <dbReference type="Proteomes" id="UP001149165"/>
    </source>
</evidence>
<accession>A0A9W9FI60</accession>
<dbReference type="EMBL" id="JAPQKH010000004">
    <property type="protein sequence ID" value="KAJ5100432.1"/>
    <property type="molecule type" value="Genomic_DNA"/>
</dbReference>
<comment type="caution">
    <text evidence="1">The sequence shown here is derived from an EMBL/GenBank/DDBJ whole genome shotgun (WGS) entry which is preliminary data.</text>
</comment>